<dbReference type="InterPro" id="IPR001584">
    <property type="entry name" value="Integrase_cat-core"/>
</dbReference>
<dbReference type="EMBL" id="CP132914">
    <property type="protein sequence ID" value="WMB72710.1"/>
    <property type="molecule type" value="Genomic_DNA"/>
</dbReference>
<dbReference type="InterPro" id="IPR012337">
    <property type="entry name" value="RNaseH-like_sf"/>
</dbReference>
<reference evidence="3" key="1">
    <citation type="submission" date="2023-08" db="EMBL/GenBank/DDBJ databases">
        <title>Complete genome sequence of Shewanella oncorhynchi Z-P2, a siderophore putrebactin-producing bacterium.</title>
        <authorList>
            <person name="Zhang Y."/>
        </authorList>
    </citation>
    <scope>NUCLEOTIDE SEQUENCE</scope>
    <source>
        <strain evidence="3">Z-P2</strain>
    </source>
</reference>
<dbReference type="GO" id="GO:0003676">
    <property type="term" value="F:nucleic acid binding"/>
    <property type="evidence" value="ECO:0007669"/>
    <property type="project" value="InterPro"/>
</dbReference>
<evidence type="ECO:0000313" key="3">
    <source>
        <dbReference type="EMBL" id="WMB72710.1"/>
    </source>
</evidence>
<organism evidence="3">
    <name type="scientific">Shewanella oncorhynchi</name>
    <dbReference type="NCBI Taxonomy" id="2726434"/>
    <lineage>
        <taxon>Bacteria</taxon>
        <taxon>Pseudomonadati</taxon>
        <taxon>Pseudomonadota</taxon>
        <taxon>Gammaproteobacteria</taxon>
        <taxon>Alteromonadales</taxon>
        <taxon>Shewanellaceae</taxon>
        <taxon>Shewanella</taxon>
    </lineage>
</organism>
<feature type="compositionally biased region" description="Basic residues" evidence="1">
    <location>
        <begin position="576"/>
        <end position="586"/>
    </location>
</feature>
<dbReference type="InterPro" id="IPR036397">
    <property type="entry name" value="RNaseH_sf"/>
</dbReference>
<feature type="region of interest" description="Disordered" evidence="1">
    <location>
        <begin position="571"/>
        <end position="600"/>
    </location>
</feature>
<dbReference type="KEGG" id="sog:RA178_20255"/>
<dbReference type="Proteomes" id="UP001236800">
    <property type="component" value="Chromosome"/>
</dbReference>
<evidence type="ECO:0000256" key="1">
    <source>
        <dbReference type="SAM" id="MobiDB-lite"/>
    </source>
</evidence>
<gene>
    <name evidence="3" type="ORF">RA178_20255</name>
</gene>
<dbReference type="InterPro" id="IPR015378">
    <property type="entry name" value="Transposase-like_Mu_C"/>
</dbReference>
<evidence type="ECO:0000259" key="2">
    <source>
        <dbReference type="PROSITE" id="PS50994"/>
    </source>
</evidence>
<proteinExistence type="predicted"/>
<sequence>MARRKNSYVTLQQGSSVYYNSKHFVVVQLISLEHILAENVLTHEIKRLKISEVSTISSDTDTHKTSIIDAILDEDWRVAQERMAIIQPLVHKPGRTKADVEAVAKKYQLHINTIYKWLQLYEPNSLLTSLAPKTRKDAGTKKLPAEVEAIISACIEEEYLSKQRKSISTLYSVVALQCHQANLTAPHPNTVRNRVKVLSEQLRVTRRFGSKKAESQFGVTEGAFPHADYPLAVIQIDHTPVDLILVDDEYRLPIGRPWITLAIDVYSRMVVGVYISFDPPSATSTGICLSHAILPKDNWLALHDIAASWPCWGLPRTVHADNAKEFRGNMLQKACEEYSINLEWRPVARPHYGGHIERLLGTFAKEIHALPGTTFSNTKQREGYDSDKESALTLSEFERWLAILITESYHQKVHTGIGCSPLKKYEEGILGTKNTKGIGLPRRIEDEQTLMLNFLPYEERTVQDYGIRILDIYYFHDVLRVWINSTVEGRSKLKRLFICRVDPRDISVIWFFDPQLKTYFPIPYRNNTHPAMSLWELKAVRKQLKSEGNTEIDEEMIFCALEKMRQIEQDAVEKTKKSRRARQRRKSSQEKASTFLPSMKNTNAIQSAVTDIPKVQKPLPDDDDIQPFEEMIEVRPHD</sequence>
<dbReference type="AlphaFoldDB" id="A0AA50KCY5"/>
<protein>
    <submittedName>
        <fullName evidence="3">DDE-type integrase/transposase/recombinase</fullName>
    </submittedName>
</protein>
<dbReference type="Pfam" id="PF09299">
    <property type="entry name" value="Mu-transpos_C"/>
    <property type="match status" value="1"/>
</dbReference>
<dbReference type="SUPFAM" id="SSF53098">
    <property type="entry name" value="Ribonuclease H-like"/>
    <property type="match status" value="1"/>
</dbReference>
<dbReference type="RefSeq" id="WP_306683588.1">
    <property type="nucleotide sequence ID" value="NZ_CP132914.1"/>
</dbReference>
<feature type="domain" description="Integrase catalytic" evidence="2">
    <location>
        <begin position="226"/>
        <end position="429"/>
    </location>
</feature>
<dbReference type="GO" id="GO:0015074">
    <property type="term" value="P:DNA integration"/>
    <property type="evidence" value="ECO:0007669"/>
    <property type="project" value="InterPro"/>
</dbReference>
<name>A0AA50KCY5_9GAMM</name>
<accession>A0AA50KCY5</accession>
<dbReference type="GeneID" id="301341567"/>
<dbReference type="Gene3D" id="3.30.420.10">
    <property type="entry name" value="Ribonuclease H-like superfamily/Ribonuclease H"/>
    <property type="match status" value="1"/>
</dbReference>
<dbReference type="PROSITE" id="PS50994">
    <property type="entry name" value="INTEGRASE"/>
    <property type="match status" value="1"/>
</dbReference>